<feature type="domain" description="ABC transporter" evidence="15">
    <location>
        <begin position="1040"/>
        <end position="1277"/>
    </location>
</feature>
<dbReference type="GO" id="GO:0090374">
    <property type="term" value="P:oligopeptide export from mitochondrion"/>
    <property type="evidence" value="ECO:0007669"/>
    <property type="project" value="TreeGrafter"/>
</dbReference>
<dbReference type="SUPFAM" id="SSF90123">
    <property type="entry name" value="ABC transporter transmembrane region"/>
    <property type="match status" value="2"/>
</dbReference>
<keyword evidence="7" id="KW-0547">Nucleotide-binding</keyword>
<dbReference type="CDD" id="cd18577">
    <property type="entry name" value="ABC_6TM_Pgp_ABCB1_D1_like"/>
    <property type="match status" value="1"/>
</dbReference>
<dbReference type="InterPro" id="IPR011527">
    <property type="entry name" value="ABC1_TM_dom"/>
</dbReference>
<dbReference type="PANTHER" id="PTHR43394">
    <property type="entry name" value="ATP-DEPENDENT PERMEASE MDL1, MITOCHONDRIAL"/>
    <property type="match status" value="1"/>
</dbReference>
<feature type="transmembrane region" description="Helical" evidence="14">
    <location>
        <begin position="119"/>
        <end position="150"/>
    </location>
</feature>
<name>A0AAW2I9I8_9NEOP</name>
<comment type="caution">
    <text evidence="17">The sequence shown here is derived from an EMBL/GenBank/DDBJ whole genome shotgun (WGS) entry which is preliminary data.</text>
</comment>
<dbReference type="CDD" id="cd18578">
    <property type="entry name" value="ABC_6TM_Pgp_ABCB1_D2_like"/>
    <property type="match status" value="1"/>
</dbReference>
<evidence type="ECO:0000256" key="7">
    <source>
        <dbReference type="ARBA" id="ARBA00022741"/>
    </source>
</evidence>
<evidence type="ECO:0000256" key="10">
    <source>
        <dbReference type="ARBA" id="ARBA00022989"/>
    </source>
</evidence>
<feature type="transmembrane region" description="Helical" evidence="14">
    <location>
        <begin position="715"/>
        <end position="741"/>
    </location>
</feature>
<evidence type="ECO:0000256" key="4">
    <source>
        <dbReference type="ARBA" id="ARBA00022448"/>
    </source>
</evidence>
<dbReference type="GO" id="GO:0005524">
    <property type="term" value="F:ATP binding"/>
    <property type="evidence" value="ECO:0007669"/>
    <property type="project" value="UniProtKB-KW"/>
</dbReference>
<feature type="domain" description="ABC transmembrane type-1" evidence="16">
    <location>
        <begin position="51"/>
        <end position="364"/>
    </location>
</feature>
<evidence type="ECO:0000256" key="13">
    <source>
        <dbReference type="ARBA" id="ARBA00034018"/>
    </source>
</evidence>
<gene>
    <name evidence="17" type="ORF">PYX00_000553</name>
</gene>
<dbReference type="GO" id="GO:0017085">
    <property type="term" value="P:response to insecticide"/>
    <property type="evidence" value="ECO:0007669"/>
    <property type="project" value="UniProtKB-ARBA"/>
</dbReference>
<comment type="similarity">
    <text evidence="2">Belongs to the ABC transporter superfamily. ABCB family. Multidrug resistance exporter (TC 3.A.1.201) subfamily.</text>
</comment>
<feature type="transmembrane region" description="Helical" evidence="14">
    <location>
        <begin position="761"/>
        <end position="785"/>
    </location>
</feature>
<dbReference type="InterPro" id="IPR039421">
    <property type="entry name" value="Type_1_exporter"/>
</dbReference>
<dbReference type="GO" id="GO:0016887">
    <property type="term" value="F:ATP hydrolysis activity"/>
    <property type="evidence" value="ECO:0007669"/>
    <property type="project" value="InterPro"/>
</dbReference>
<dbReference type="SMART" id="SM00382">
    <property type="entry name" value="AAA"/>
    <property type="match status" value="2"/>
</dbReference>
<dbReference type="Gene3D" id="3.40.50.300">
    <property type="entry name" value="P-loop containing nucleotide triphosphate hydrolases"/>
    <property type="match status" value="2"/>
</dbReference>
<dbReference type="FunFam" id="3.40.50.300:FF:000240">
    <property type="entry name" value="ABC transporter B family member 20"/>
    <property type="match status" value="1"/>
</dbReference>
<keyword evidence="6" id="KW-0677">Repeat</keyword>
<dbReference type="InterPro" id="IPR003439">
    <property type="entry name" value="ABC_transporter-like_ATP-bd"/>
</dbReference>
<evidence type="ECO:0000259" key="16">
    <source>
        <dbReference type="PROSITE" id="PS50929"/>
    </source>
</evidence>
<dbReference type="InterPro" id="IPR017871">
    <property type="entry name" value="ABC_transporter-like_CS"/>
</dbReference>
<dbReference type="GO" id="GO:0097254">
    <property type="term" value="P:renal tubular secretion"/>
    <property type="evidence" value="ECO:0007669"/>
    <property type="project" value="UniProtKB-ARBA"/>
</dbReference>
<dbReference type="InterPro" id="IPR027417">
    <property type="entry name" value="P-loop_NTPase"/>
</dbReference>
<dbReference type="PANTHER" id="PTHR43394:SF27">
    <property type="entry name" value="ATP-DEPENDENT TRANSLOCASE ABCB1-LIKE"/>
    <property type="match status" value="1"/>
</dbReference>
<evidence type="ECO:0000256" key="9">
    <source>
        <dbReference type="ARBA" id="ARBA00022967"/>
    </source>
</evidence>
<dbReference type="FunFam" id="3.40.50.300:FF:000479">
    <property type="entry name" value="Multidrug resistance protein 1A"/>
    <property type="match status" value="1"/>
</dbReference>
<keyword evidence="8" id="KW-0067">ATP-binding</keyword>
<keyword evidence="10 14" id="KW-1133">Transmembrane helix</keyword>
<feature type="transmembrane region" description="Helical" evidence="14">
    <location>
        <begin position="864"/>
        <end position="882"/>
    </location>
</feature>
<feature type="transmembrane region" description="Helical" evidence="14">
    <location>
        <begin position="47"/>
        <end position="67"/>
    </location>
</feature>
<feature type="transmembrane region" description="Helical" evidence="14">
    <location>
        <begin position="336"/>
        <end position="355"/>
    </location>
</feature>
<dbReference type="EC" id="7.6.2.2" evidence="3"/>
<evidence type="ECO:0000256" key="2">
    <source>
        <dbReference type="ARBA" id="ARBA00007577"/>
    </source>
</evidence>
<reference evidence="17" key="1">
    <citation type="journal article" date="2024" name="Gigascience">
        <title>Chromosome-level genome of the poultry shaft louse Menopon gallinae provides insight into the host-switching and adaptive evolution of parasitic lice.</title>
        <authorList>
            <person name="Xu Y."/>
            <person name="Ma L."/>
            <person name="Liu S."/>
            <person name="Liang Y."/>
            <person name="Liu Q."/>
            <person name="He Z."/>
            <person name="Tian L."/>
            <person name="Duan Y."/>
            <person name="Cai W."/>
            <person name="Li H."/>
            <person name="Song F."/>
        </authorList>
    </citation>
    <scope>NUCLEOTIDE SEQUENCE</scope>
    <source>
        <strain evidence="17">Cailab_2023a</strain>
    </source>
</reference>
<proteinExistence type="inferred from homology"/>
<evidence type="ECO:0000256" key="14">
    <source>
        <dbReference type="SAM" id="Phobius"/>
    </source>
</evidence>
<feature type="transmembrane region" description="Helical" evidence="14">
    <location>
        <begin position="196"/>
        <end position="212"/>
    </location>
</feature>
<feature type="domain" description="ABC transmembrane type-1" evidence="16">
    <location>
        <begin position="717"/>
        <end position="991"/>
    </location>
</feature>
<evidence type="ECO:0000256" key="12">
    <source>
        <dbReference type="ARBA" id="ARBA00023180"/>
    </source>
</evidence>
<sequence length="1278" mass="142108">MGYLSKIFEVMHSKREPSFGADDNSYVRAKATDFRLLYRSNTRPERFLLCIGVVAAVIASTGVPLITKLHGEFINILIERQFPTSGQIPDAPILQFFGCIDLRNNATLSERMNALKKDAVLFALSVSLFAVLSLIFLGIAVTIFNFIAVLQVNRMKVKLLGAFLSMSPAWFEVNGPMHFASDEHLARIQQGVGENMPIFIYQMTMALTMLSISLYEGWLLTLVLMGCLMPMLLVFVAMNKAQKRLTVLQAQDVETASHLARESLSAIRTVVAFSGENKEIERYSGKLYDAQTMGTAKAIVTGIGIGVSCLVVYCTYAVAFSFGFRLILWLPKYTPGVLVTVFFAALIAATSLSYLGPCCDSYAAACNSTAVIYQIIDNKPTSNPFSDDGVNISNFSGDIEFRDVHFFYPSMPESEVLKGLTFKIKAGERVALVGASGSGKSTVLHLIQRLYDPVVGDVFVDGKNVKVLNISWFRKQLAVVPQENVLFTGTINDNISFGMPHANAPDIVAAARRAYAHEFIIELPNGYETHISYPGTNLSGGQKQRIAIARALLRTSKVLLFDEISAELDRDTENLVYKSLDDHSVDRTVILVTRNLSILRRVDRILVLKDGVLAEEGSHQTLMSVDGIYNNWTKIVSKTYGKLNRHSGKVQSGTTMVDIVPIPIEENIRMFPVARGSYFSEYGAHGKHQRSPNKGRFLKVTFCQFLIWNKSHFSFLFFGMLASVLSGLIWPAACLFIANLIESLKDDVPSNIAYIDINSISIAFLGVIAGFLAFMQVCFLGIASLRLSTYLKLRAFETMLRQEIAWFDYEHNDVDSLCSYLNLDSVRAVSLISNRTGVIIQGFTTVICGIFLCAYFCWKLSLATVLLLPFIFLALFLDSFSLNKQVYKELQMLEKSNKIAMEALGNIRVVKSLGIESHFLEKYEGGQNHPHQNMQRFLLSAMRGFAFSAGQTAVLFGYAFTFWFGSWLIESDGIHFKYVILVVELIVYGAWILCQSICLGPDLCEARQAAGRLQYILHKRARIYDGPSAVHPFTDRNDDIEFTNVYFAYPARSDFMVLKNFNMTIRTGESIAIVGPSGSGKSSVIQLLLRFYDPSTGAITIGNNLMKSLNLTNLRYSMGLVAQEPVLFRRTIFENIAYGDNRRQITLDEVIDAAKAANIHSFIMSLPSGYDTKIGSAYQLSVGQKQKIAIARALIRNPKVLLLDEATSSLDPESVKAIQETLTKAMYGRTTITIAHGPGSVLSADSTYVLVRGRIVEAGTHNDLIRLKGFYYRMHADF</sequence>
<comment type="catalytic activity">
    <reaction evidence="13">
        <text>ATP + H2O + xenobioticSide 1 = ADP + phosphate + xenobioticSide 2.</text>
        <dbReference type="EC" id="7.6.2.2"/>
    </reaction>
</comment>
<feature type="transmembrane region" description="Helical" evidence="14">
    <location>
        <begin position="298"/>
        <end position="324"/>
    </location>
</feature>
<evidence type="ECO:0000256" key="3">
    <source>
        <dbReference type="ARBA" id="ARBA00012191"/>
    </source>
</evidence>
<dbReference type="PROSITE" id="PS00211">
    <property type="entry name" value="ABC_TRANSPORTER_1"/>
    <property type="match status" value="2"/>
</dbReference>
<evidence type="ECO:0000313" key="17">
    <source>
        <dbReference type="EMBL" id="KAL0278864.1"/>
    </source>
</evidence>
<accession>A0AAW2I9I8</accession>
<dbReference type="PROSITE" id="PS50893">
    <property type="entry name" value="ABC_TRANSPORTER_2"/>
    <property type="match status" value="2"/>
</dbReference>
<evidence type="ECO:0000256" key="11">
    <source>
        <dbReference type="ARBA" id="ARBA00023136"/>
    </source>
</evidence>
<dbReference type="Pfam" id="PF00664">
    <property type="entry name" value="ABC_membrane"/>
    <property type="match status" value="2"/>
</dbReference>
<feature type="transmembrane region" description="Helical" evidence="14">
    <location>
        <begin position="944"/>
        <end position="969"/>
    </location>
</feature>
<evidence type="ECO:0000256" key="5">
    <source>
        <dbReference type="ARBA" id="ARBA00022692"/>
    </source>
</evidence>
<dbReference type="SUPFAM" id="SSF52540">
    <property type="entry name" value="P-loop containing nucleoside triphosphate hydrolases"/>
    <property type="match status" value="2"/>
</dbReference>
<keyword evidence="4" id="KW-0813">Transport</keyword>
<protein>
    <recommendedName>
        <fullName evidence="3">ABC-type xenobiotic transporter</fullName>
        <ecNumber evidence="3">7.6.2.2</ecNumber>
    </recommendedName>
</protein>
<organism evidence="17">
    <name type="scientific">Menopon gallinae</name>
    <name type="common">poultry shaft louse</name>
    <dbReference type="NCBI Taxonomy" id="328185"/>
    <lineage>
        <taxon>Eukaryota</taxon>
        <taxon>Metazoa</taxon>
        <taxon>Ecdysozoa</taxon>
        <taxon>Arthropoda</taxon>
        <taxon>Hexapoda</taxon>
        <taxon>Insecta</taxon>
        <taxon>Pterygota</taxon>
        <taxon>Neoptera</taxon>
        <taxon>Paraneoptera</taxon>
        <taxon>Psocodea</taxon>
        <taxon>Troctomorpha</taxon>
        <taxon>Phthiraptera</taxon>
        <taxon>Amblycera</taxon>
        <taxon>Menoponidae</taxon>
        <taxon>Menopon</taxon>
    </lineage>
</organism>
<dbReference type="GO" id="GO:0005743">
    <property type="term" value="C:mitochondrial inner membrane"/>
    <property type="evidence" value="ECO:0007669"/>
    <property type="project" value="TreeGrafter"/>
</dbReference>
<dbReference type="Pfam" id="PF00005">
    <property type="entry name" value="ABC_tran"/>
    <property type="match status" value="2"/>
</dbReference>
<dbReference type="Gene3D" id="1.20.1560.10">
    <property type="entry name" value="ABC transporter type 1, transmembrane domain"/>
    <property type="match status" value="1"/>
</dbReference>
<dbReference type="GO" id="GO:0015421">
    <property type="term" value="F:ABC-type oligopeptide transporter activity"/>
    <property type="evidence" value="ECO:0007669"/>
    <property type="project" value="TreeGrafter"/>
</dbReference>
<evidence type="ECO:0000256" key="1">
    <source>
        <dbReference type="ARBA" id="ARBA00004141"/>
    </source>
</evidence>
<keyword evidence="11 14" id="KW-0472">Membrane</keyword>
<keyword evidence="9" id="KW-1278">Translocase</keyword>
<evidence type="ECO:0000256" key="6">
    <source>
        <dbReference type="ARBA" id="ARBA00022737"/>
    </source>
</evidence>
<comment type="subcellular location">
    <subcellularLocation>
        <location evidence="1">Membrane</location>
        <topology evidence="1">Multi-pass membrane protein</topology>
    </subcellularLocation>
</comment>
<dbReference type="EMBL" id="JARGDH010000001">
    <property type="protein sequence ID" value="KAL0278864.1"/>
    <property type="molecule type" value="Genomic_DNA"/>
</dbReference>
<keyword evidence="5 14" id="KW-0812">Transmembrane</keyword>
<feature type="domain" description="ABC transporter" evidence="15">
    <location>
        <begin position="399"/>
        <end position="635"/>
    </location>
</feature>
<feature type="transmembrane region" description="Helical" evidence="14">
    <location>
        <begin position="218"/>
        <end position="238"/>
    </location>
</feature>
<dbReference type="GO" id="GO:0008559">
    <property type="term" value="F:ABC-type xenobiotic transporter activity"/>
    <property type="evidence" value="ECO:0007669"/>
    <property type="project" value="UniProtKB-EC"/>
</dbReference>
<feature type="transmembrane region" description="Helical" evidence="14">
    <location>
        <begin position="837"/>
        <end position="858"/>
    </location>
</feature>
<dbReference type="AlphaFoldDB" id="A0AAW2I9I8"/>
<dbReference type="InterPro" id="IPR003593">
    <property type="entry name" value="AAA+_ATPase"/>
</dbReference>
<keyword evidence="12" id="KW-0325">Glycoprotein</keyword>
<evidence type="ECO:0000259" key="15">
    <source>
        <dbReference type="PROSITE" id="PS50893"/>
    </source>
</evidence>
<evidence type="ECO:0000256" key="8">
    <source>
        <dbReference type="ARBA" id="ARBA00022840"/>
    </source>
</evidence>
<dbReference type="PROSITE" id="PS50929">
    <property type="entry name" value="ABC_TM1F"/>
    <property type="match status" value="2"/>
</dbReference>
<feature type="transmembrane region" description="Helical" evidence="14">
    <location>
        <begin position="975"/>
        <end position="994"/>
    </location>
</feature>
<dbReference type="InterPro" id="IPR036640">
    <property type="entry name" value="ABC1_TM_sf"/>
</dbReference>